<reference evidence="3 4" key="1">
    <citation type="journal article" date="2012" name="Nat. Genet.">
        <title>Plasmodium cynomolgi genome sequences provide insight into Plasmodium vivax and the monkey malaria clade.</title>
        <authorList>
            <person name="Tachibana S."/>
            <person name="Sullivan S.A."/>
            <person name="Kawai S."/>
            <person name="Nakamura S."/>
            <person name="Kim H.R."/>
            <person name="Goto N."/>
            <person name="Arisue N."/>
            <person name="Palacpac N.M.Q."/>
            <person name="Honma H."/>
            <person name="Yagi M."/>
            <person name="Tougan T."/>
            <person name="Katakai Y."/>
            <person name="Kaneko O."/>
            <person name="Mita T."/>
            <person name="Kita K."/>
            <person name="Yasutomi Y."/>
            <person name="Sutton P.L."/>
            <person name="Shakhbatyan R."/>
            <person name="Horii T."/>
            <person name="Yasunaga T."/>
            <person name="Barnwell J.W."/>
            <person name="Escalante A.A."/>
            <person name="Carlton J.M."/>
            <person name="Tanabe K."/>
        </authorList>
    </citation>
    <scope>NUCLEOTIDE SEQUENCE [LARGE SCALE GENOMIC DNA]</scope>
    <source>
        <strain evidence="3 4">B</strain>
    </source>
</reference>
<sequence length="401" mass="47102">TVLPENAVTYDTPNFHFIIYGILHGQINEKRCSGKDASEFLSKVKPHYVLLELCQQRLSKIMDILSNQGKKKNDNNYSKFSYLPRIHNGFLQNEFLPIIRDSIKNKWKIFLLDRNMNTIRNRLDSRLLYDTIAYRKFFTYCIESISLRHYSFEEFTKLYKQYDSSTATDKDPLYHGRPEDGTGDSPTKRAHEGELHMDTYSEHKVRGKFASEATEEGEGEQGRTSTPQDDDQNGESEIWKKLNLLQTLNERLKNLSKPTYDILVEEKCKYMANNIWCFLLNNEEYFFEKTPVRKTIFVLCSANIVHKLVQEMDSAYLSLCKRYESNINSNSTENIVFENPYTSYGTYVKPHWPLIFIKYYFIPSIIIYATLNTFYALTAWIYKSNFQRTSSPSHEIIDIEV</sequence>
<evidence type="ECO:0000256" key="2">
    <source>
        <dbReference type="SAM" id="Phobius"/>
    </source>
</evidence>
<dbReference type="KEGG" id="pcy:PCYB_147580"/>
<keyword evidence="2" id="KW-0812">Transmembrane</keyword>
<evidence type="ECO:0000313" key="3">
    <source>
        <dbReference type="EMBL" id="GAB69330.1"/>
    </source>
</evidence>
<keyword evidence="2" id="KW-1133">Transmembrane helix</keyword>
<dbReference type="EMBL" id="DF157106">
    <property type="protein sequence ID" value="GAB69330.1"/>
    <property type="molecule type" value="Genomic_DNA"/>
</dbReference>
<proteinExistence type="predicted"/>
<feature type="compositionally biased region" description="Basic and acidic residues" evidence="1">
    <location>
        <begin position="168"/>
        <end position="197"/>
    </location>
</feature>
<feature type="non-terminal residue" evidence="3">
    <location>
        <position position="401"/>
    </location>
</feature>
<dbReference type="RefSeq" id="XP_004225277.1">
    <property type="nucleotide sequence ID" value="XM_004225229.1"/>
</dbReference>
<feature type="region of interest" description="Disordered" evidence="1">
    <location>
        <begin position="209"/>
        <end position="234"/>
    </location>
</feature>
<feature type="non-terminal residue" evidence="3">
    <location>
        <position position="1"/>
    </location>
</feature>
<protein>
    <submittedName>
        <fullName evidence="3">Uncharacterized protein</fullName>
    </submittedName>
</protein>
<keyword evidence="4" id="KW-1185">Reference proteome</keyword>
<dbReference type="OrthoDB" id="381740at2759"/>
<dbReference type="OMA" id="NNIWCFL"/>
<dbReference type="AlphaFoldDB" id="K6V261"/>
<feature type="region of interest" description="Disordered" evidence="1">
    <location>
        <begin position="166"/>
        <end position="197"/>
    </location>
</feature>
<evidence type="ECO:0000313" key="4">
    <source>
        <dbReference type="Proteomes" id="UP000006319"/>
    </source>
</evidence>
<organism evidence="3 4">
    <name type="scientific">Plasmodium cynomolgi (strain B)</name>
    <dbReference type="NCBI Taxonomy" id="1120755"/>
    <lineage>
        <taxon>Eukaryota</taxon>
        <taxon>Sar</taxon>
        <taxon>Alveolata</taxon>
        <taxon>Apicomplexa</taxon>
        <taxon>Aconoidasida</taxon>
        <taxon>Haemosporida</taxon>
        <taxon>Plasmodiidae</taxon>
        <taxon>Plasmodium</taxon>
        <taxon>Plasmodium (Plasmodium)</taxon>
    </lineage>
</organism>
<evidence type="ECO:0000256" key="1">
    <source>
        <dbReference type="SAM" id="MobiDB-lite"/>
    </source>
</evidence>
<dbReference type="Proteomes" id="UP000006319">
    <property type="component" value="Chromosome 14"/>
</dbReference>
<gene>
    <name evidence="3" type="ORF">PCYB_147580</name>
</gene>
<keyword evidence="2" id="KW-0472">Membrane</keyword>
<dbReference type="eggNOG" id="ENOG502TN9B">
    <property type="taxonomic scope" value="Eukaryota"/>
</dbReference>
<dbReference type="VEuPathDB" id="PlasmoDB:PCYB_147580"/>
<dbReference type="GeneID" id="14695712"/>
<name>K6V261_PLACD</name>
<feature type="transmembrane region" description="Helical" evidence="2">
    <location>
        <begin position="359"/>
        <end position="382"/>
    </location>
</feature>
<accession>K6V261</accession>